<organism evidence="1 2">
    <name type="scientific">Marinobacter albus</name>
    <dbReference type="NCBI Taxonomy" id="3030833"/>
    <lineage>
        <taxon>Bacteria</taxon>
        <taxon>Pseudomonadati</taxon>
        <taxon>Pseudomonadota</taxon>
        <taxon>Gammaproteobacteria</taxon>
        <taxon>Pseudomonadales</taxon>
        <taxon>Marinobacteraceae</taxon>
        <taxon>Marinobacter</taxon>
    </lineage>
</organism>
<dbReference type="EMBL" id="JASSQD010000003">
    <property type="protein sequence ID" value="MDK9559095.1"/>
    <property type="molecule type" value="Genomic_DNA"/>
</dbReference>
<evidence type="ECO:0008006" key="3">
    <source>
        <dbReference type="Google" id="ProtNLM"/>
    </source>
</evidence>
<evidence type="ECO:0000313" key="1">
    <source>
        <dbReference type="EMBL" id="MDK9559095.1"/>
    </source>
</evidence>
<proteinExistence type="predicted"/>
<sequence length="318" mass="35489">MATLLNGLSRRCPAIVMLILVLALAGCQSISPPQPQVPSGRAETDKQAVDSAYSNHLDRIDRALSELNSQALPADEDGFVRWSEKLRTVGQDFLTLIQSGPATAPEYRLWGDFFNRLSDTVETVVAGDANLTEAEQLYELAARLYPLFLERSHLPERPFTAVDGETSAYYAGNYFLCTMPEMIADSYGRRGAKRMDQHLVQAMERYLEGPCEPDLMFSAAEMLYDYALVSGTELPIYRERIEQADPAQSTLWLILLDNLSLGDNRAQALANLDRALADARTNLDDGDEVSVEFASEVERQRTLLIDGQGMLRALRYRP</sequence>
<accession>A0ABT7HFE2</accession>
<dbReference type="RefSeq" id="WP_285368785.1">
    <property type="nucleotide sequence ID" value="NZ_JASSQD010000003.1"/>
</dbReference>
<protein>
    <recommendedName>
        <fullName evidence="3">Imelysin-like domain-containing protein</fullName>
    </recommendedName>
</protein>
<gene>
    <name evidence="1" type="ORF">QQF73_15790</name>
</gene>
<reference evidence="1 2" key="1">
    <citation type="submission" date="2023-05" db="EMBL/GenBank/DDBJ databases">
        <title>Marinobacter albus sp. nov., a marine bacterium isolated from sand in a coastal intertidal zone of huludao.</title>
        <authorList>
            <person name="Deng T."/>
        </authorList>
    </citation>
    <scope>NUCLEOTIDE SEQUENCE [LARGE SCALE GENOMIC DNA]</scope>
    <source>
        <strain evidence="1 2">M216</strain>
    </source>
</reference>
<dbReference type="Proteomes" id="UP001223547">
    <property type="component" value="Unassembled WGS sequence"/>
</dbReference>
<name>A0ABT7HFE2_9GAMM</name>
<evidence type="ECO:0000313" key="2">
    <source>
        <dbReference type="Proteomes" id="UP001223547"/>
    </source>
</evidence>
<keyword evidence="2" id="KW-1185">Reference proteome</keyword>
<comment type="caution">
    <text evidence="1">The sequence shown here is derived from an EMBL/GenBank/DDBJ whole genome shotgun (WGS) entry which is preliminary data.</text>
</comment>